<dbReference type="OrthoDB" id="344630at2"/>
<proteinExistence type="predicted"/>
<organism evidence="2 3">
    <name type="scientific">Kocuria coralli</name>
    <dbReference type="NCBI Taxonomy" id="1461025"/>
    <lineage>
        <taxon>Bacteria</taxon>
        <taxon>Bacillati</taxon>
        <taxon>Actinomycetota</taxon>
        <taxon>Actinomycetes</taxon>
        <taxon>Micrococcales</taxon>
        <taxon>Micrococcaceae</taxon>
        <taxon>Kocuria</taxon>
    </lineage>
</organism>
<feature type="domain" description="TIR" evidence="1">
    <location>
        <begin position="99"/>
        <end position="205"/>
    </location>
</feature>
<evidence type="ECO:0000313" key="3">
    <source>
        <dbReference type="Proteomes" id="UP000325957"/>
    </source>
</evidence>
<dbReference type="InterPro" id="IPR035897">
    <property type="entry name" value="Toll_tir_struct_dom_sf"/>
</dbReference>
<sequence length="306" mass="34452">MSLSRTERFRLKSQVCEVIRNDDRWADPQINILLAEFGLERIELGWRSGDSLEEALVPLTDPDLIELSALVLDKSIDDVRANAVESDPGNWHPGKVRLFLSHSAQHKEFVGEIADELAVVGVHGFVAHDTMAFNEPWQTQIEQALRTMDAFVLLTHSEVNESAWCHQEVGWAFGRGVPIYAVRIGADPKGFMGSNQWPSCSSSNAREIADAINQWLIGIDDLGEVMVQGLFTALYETTDYMSSGAISKRVATLASLTEGQWERLNRIYWSNDQVYHCVLANKALEPFYKKHKKQFPPPNPEVDRAQ</sequence>
<reference evidence="2 3" key="1">
    <citation type="submission" date="2019-05" db="EMBL/GenBank/DDBJ databases">
        <title>Kocuria coralli sp. nov., a novel actinobacterium isolated from coral reef seawater.</title>
        <authorList>
            <person name="Li J."/>
        </authorList>
    </citation>
    <scope>NUCLEOTIDE SEQUENCE [LARGE SCALE GENOMIC DNA]</scope>
    <source>
        <strain evidence="2 3">SCSIO 13007</strain>
    </source>
</reference>
<comment type="caution">
    <text evidence="2">The sequence shown here is derived from an EMBL/GenBank/DDBJ whole genome shotgun (WGS) entry which is preliminary data.</text>
</comment>
<keyword evidence="3" id="KW-1185">Reference proteome</keyword>
<dbReference type="Proteomes" id="UP000325957">
    <property type="component" value="Unassembled WGS sequence"/>
</dbReference>
<keyword evidence="2" id="KW-0675">Receptor</keyword>
<dbReference type="InterPro" id="IPR000157">
    <property type="entry name" value="TIR_dom"/>
</dbReference>
<dbReference type="Pfam" id="PF13676">
    <property type="entry name" value="TIR_2"/>
    <property type="match status" value="1"/>
</dbReference>
<dbReference type="SUPFAM" id="SSF52200">
    <property type="entry name" value="Toll/Interleukin receptor TIR domain"/>
    <property type="match status" value="1"/>
</dbReference>
<dbReference type="GO" id="GO:0007165">
    <property type="term" value="P:signal transduction"/>
    <property type="evidence" value="ECO:0007669"/>
    <property type="project" value="InterPro"/>
</dbReference>
<evidence type="ECO:0000259" key="1">
    <source>
        <dbReference type="Pfam" id="PF13676"/>
    </source>
</evidence>
<gene>
    <name evidence="2" type="ORF">FCK90_10575</name>
</gene>
<protein>
    <submittedName>
        <fullName evidence="2">Toll/interleukin-1 receptor domain-containing protein</fullName>
    </submittedName>
</protein>
<dbReference type="EMBL" id="SZWF01000014">
    <property type="protein sequence ID" value="KAA9393848.1"/>
    <property type="molecule type" value="Genomic_DNA"/>
</dbReference>
<accession>A0A5J5KWR2</accession>
<name>A0A5J5KWR2_9MICC</name>
<dbReference type="Gene3D" id="3.40.50.10140">
    <property type="entry name" value="Toll/interleukin-1 receptor homology (TIR) domain"/>
    <property type="match status" value="1"/>
</dbReference>
<dbReference type="AlphaFoldDB" id="A0A5J5KWR2"/>
<evidence type="ECO:0000313" key="2">
    <source>
        <dbReference type="EMBL" id="KAA9393848.1"/>
    </source>
</evidence>
<dbReference type="RefSeq" id="WP_158034260.1">
    <property type="nucleotide sequence ID" value="NZ_ML708620.1"/>
</dbReference>